<organism evidence="14 15">
    <name type="scientific">Aurantiacibacter gilvus</name>
    <dbReference type="NCBI Taxonomy" id="3139141"/>
    <lineage>
        <taxon>Bacteria</taxon>
        <taxon>Pseudomonadati</taxon>
        <taxon>Pseudomonadota</taxon>
        <taxon>Alphaproteobacteria</taxon>
        <taxon>Sphingomonadales</taxon>
        <taxon>Erythrobacteraceae</taxon>
        <taxon>Aurantiacibacter</taxon>
    </lineage>
</organism>
<evidence type="ECO:0000256" key="1">
    <source>
        <dbReference type="ARBA" id="ARBA00004777"/>
    </source>
</evidence>
<keyword evidence="9 11" id="KW-0486">Methionine biosynthesis</keyword>
<dbReference type="NCBIfam" id="NF008058">
    <property type="entry name" value="PRK10792.1"/>
    <property type="match status" value="1"/>
</dbReference>
<evidence type="ECO:0000256" key="8">
    <source>
        <dbReference type="ARBA" id="ARBA00023102"/>
    </source>
</evidence>
<evidence type="ECO:0000259" key="12">
    <source>
        <dbReference type="Pfam" id="PF00763"/>
    </source>
</evidence>
<gene>
    <name evidence="11 14" type="primary">folD</name>
    <name evidence="14" type="ORF">AAEO60_12220</name>
</gene>
<dbReference type="InterPro" id="IPR020630">
    <property type="entry name" value="THF_DH/CycHdrlase_cat_dom"/>
</dbReference>
<comment type="subunit">
    <text evidence="11">Homodimer.</text>
</comment>
<comment type="catalytic activity">
    <reaction evidence="11">
        <text>(6R)-5,10-methenyltetrahydrofolate + H2O = (6R)-10-formyltetrahydrofolate + H(+)</text>
        <dbReference type="Rhea" id="RHEA:23700"/>
        <dbReference type="ChEBI" id="CHEBI:15377"/>
        <dbReference type="ChEBI" id="CHEBI:15378"/>
        <dbReference type="ChEBI" id="CHEBI:57455"/>
        <dbReference type="ChEBI" id="CHEBI:195366"/>
        <dbReference type="EC" id="3.5.4.9"/>
    </reaction>
</comment>
<dbReference type="EC" id="3.5.4.9" evidence="11"/>
<dbReference type="SUPFAM" id="SSF51735">
    <property type="entry name" value="NAD(P)-binding Rossmann-fold domains"/>
    <property type="match status" value="1"/>
</dbReference>
<feature type="binding site" evidence="11">
    <location>
        <position position="231"/>
    </location>
    <ligand>
        <name>NADP(+)</name>
        <dbReference type="ChEBI" id="CHEBI:58349"/>
    </ligand>
</feature>
<evidence type="ECO:0000256" key="10">
    <source>
        <dbReference type="ARBA" id="ARBA00023268"/>
    </source>
</evidence>
<comment type="similarity">
    <text evidence="11">Belongs to the tetrahydrofolate dehydrogenase/cyclohydrolase family.</text>
</comment>
<dbReference type="InterPro" id="IPR000672">
    <property type="entry name" value="THF_DH/CycHdrlase"/>
</dbReference>
<evidence type="ECO:0000313" key="15">
    <source>
        <dbReference type="Proteomes" id="UP001497045"/>
    </source>
</evidence>
<comment type="pathway">
    <text evidence="1 11">One-carbon metabolism; tetrahydrofolate interconversion.</text>
</comment>
<keyword evidence="15" id="KW-1185">Reference proteome</keyword>
<evidence type="ECO:0000259" key="13">
    <source>
        <dbReference type="Pfam" id="PF02882"/>
    </source>
</evidence>
<dbReference type="PRINTS" id="PR00085">
    <property type="entry name" value="THFDHDRGNASE"/>
</dbReference>
<keyword evidence="7 11" id="KW-0560">Oxidoreductase</keyword>
<dbReference type="Proteomes" id="UP001497045">
    <property type="component" value="Unassembled WGS sequence"/>
</dbReference>
<keyword evidence="4 11" id="KW-0658">Purine biosynthesis</keyword>
<evidence type="ECO:0000256" key="5">
    <source>
        <dbReference type="ARBA" id="ARBA00022801"/>
    </source>
</evidence>
<evidence type="ECO:0000256" key="4">
    <source>
        <dbReference type="ARBA" id="ARBA00022755"/>
    </source>
</evidence>
<dbReference type="EC" id="1.5.1.5" evidence="11"/>
<dbReference type="InterPro" id="IPR036291">
    <property type="entry name" value="NAD(P)-bd_dom_sf"/>
</dbReference>
<evidence type="ECO:0000256" key="3">
    <source>
        <dbReference type="ARBA" id="ARBA00022605"/>
    </source>
</evidence>
<dbReference type="CDD" id="cd01080">
    <property type="entry name" value="NAD_bind_m-THF_DH_Cyclohyd"/>
    <property type="match status" value="1"/>
</dbReference>
<reference evidence="14 15" key="1">
    <citation type="submission" date="2024-04" db="EMBL/GenBank/DDBJ databases">
        <title>Aurantiacibacter sp. DGU6 16S ribosomal RNA gene Genome sequencing and assembly.</title>
        <authorList>
            <person name="Park S."/>
        </authorList>
    </citation>
    <scope>NUCLEOTIDE SEQUENCE [LARGE SCALE GENOMIC DNA]</scope>
    <source>
        <strain evidence="14 15">DGU6</strain>
    </source>
</reference>
<name>A0ABU9IG99_9SPHN</name>
<keyword evidence="8 11" id="KW-0368">Histidine biosynthesis</keyword>
<comment type="function">
    <text evidence="11">Catalyzes the oxidation of 5,10-methylenetetrahydrofolate to 5,10-methenyltetrahydrofolate and then the hydrolysis of 5,10-methenyltetrahydrofolate to 10-formyltetrahydrofolate.</text>
</comment>
<dbReference type="NCBIfam" id="NF010785">
    <property type="entry name" value="PRK14188.1"/>
    <property type="match status" value="1"/>
</dbReference>
<keyword evidence="5 11" id="KW-0378">Hydrolase</keyword>
<dbReference type="InterPro" id="IPR046346">
    <property type="entry name" value="Aminoacid_DH-like_N_sf"/>
</dbReference>
<dbReference type="InterPro" id="IPR020867">
    <property type="entry name" value="THF_DH/CycHdrlase_CS"/>
</dbReference>
<keyword evidence="10 11" id="KW-0511">Multifunctional enzyme</keyword>
<feature type="domain" description="Tetrahydrofolate dehydrogenase/cyclohydrolase catalytic" evidence="12">
    <location>
        <begin position="5"/>
        <end position="120"/>
    </location>
</feature>
<feature type="domain" description="Tetrahydrofolate dehydrogenase/cyclohydrolase NAD(P)-binding" evidence="13">
    <location>
        <begin position="139"/>
        <end position="283"/>
    </location>
</feature>
<keyword evidence="6 11" id="KW-0521">NADP</keyword>
<dbReference type="NCBIfam" id="NF010783">
    <property type="entry name" value="PRK14186.1"/>
    <property type="match status" value="1"/>
</dbReference>
<evidence type="ECO:0000313" key="14">
    <source>
        <dbReference type="EMBL" id="MEL1251434.1"/>
    </source>
</evidence>
<feature type="binding site" evidence="11">
    <location>
        <begin position="165"/>
        <end position="167"/>
    </location>
    <ligand>
        <name>NADP(+)</name>
        <dbReference type="ChEBI" id="CHEBI:58349"/>
    </ligand>
</feature>
<dbReference type="PROSITE" id="PS00767">
    <property type="entry name" value="THF_DHG_CYH_2"/>
    <property type="match status" value="1"/>
</dbReference>
<comment type="caution">
    <text evidence="14">The sequence shown here is derived from an EMBL/GenBank/DDBJ whole genome shotgun (WGS) entry which is preliminary data.</text>
</comment>
<dbReference type="GO" id="GO:0004488">
    <property type="term" value="F:methylenetetrahydrofolate dehydrogenase (NADP+) activity"/>
    <property type="evidence" value="ECO:0007669"/>
    <property type="project" value="UniProtKB-EC"/>
</dbReference>
<dbReference type="Pfam" id="PF02882">
    <property type="entry name" value="THF_DHG_CYH_C"/>
    <property type="match status" value="1"/>
</dbReference>
<keyword evidence="2 11" id="KW-0554">One-carbon metabolism</keyword>
<dbReference type="Gene3D" id="3.40.50.10860">
    <property type="entry name" value="Leucine Dehydrogenase, chain A, domain 1"/>
    <property type="match status" value="1"/>
</dbReference>
<dbReference type="Gene3D" id="3.40.50.720">
    <property type="entry name" value="NAD(P)-binding Rossmann-like Domain"/>
    <property type="match status" value="1"/>
</dbReference>
<evidence type="ECO:0000256" key="7">
    <source>
        <dbReference type="ARBA" id="ARBA00023002"/>
    </source>
</evidence>
<dbReference type="PANTHER" id="PTHR48099">
    <property type="entry name" value="C-1-TETRAHYDROFOLATE SYNTHASE, CYTOPLASMIC-RELATED"/>
    <property type="match status" value="1"/>
</dbReference>
<evidence type="ECO:0000256" key="2">
    <source>
        <dbReference type="ARBA" id="ARBA00022563"/>
    </source>
</evidence>
<dbReference type="EMBL" id="JBBYHV010000002">
    <property type="protein sequence ID" value="MEL1251434.1"/>
    <property type="molecule type" value="Genomic_DNA"/>
</dbReference>
<protein>
    <recommendedName>
        <fullName evidence="11">Bifunctional protein FolD</fullName>
    </recommendedName>
    <domain>
        <recommendedName>
            <fullName evidence="11">Methylenetetrahydrofolate dehydrogenase</fullName>
            <ecNumber evidence="11">1.5.1.5</ecNumber>
        </recommendedName>
    </domain>
    <domain>
        <recommendedName>
            <fullName evidence="11">Methenyltetrahydrofolate cyclohydrolase</fullName>
            <ecNumber evidence="11">3.5.4.9</ecNumber>
        </recommendedName>
    </domain>
</protein>
<dbReference type="RefSeq" id="WP_341673987.1">
    <property type="nucleotide sequence ID" value="NZ_JBBYHV010000002.1"/>
</dbReference>
<dbReference type="PANTHER" id="PTHR48099:SF5">
    <property type="entry name" value="C-1-TETRAHYDROFOLATE SYNTHASE, CYTOPLASMIC"/>
    <property type="match status" value="1"/>
</dbReference>
<sequence length="314" mass="33175">MADIIDGRAIARQLDEKTKAEVDALVAAGHPAPGLTVILVGDDGASQVYVRRKIKSCEKVGIRSNEHRLPADTSQEDLLALIDQLNRDPEVHGILCQVPLPDHIDTRLVLRSITPEKDVDGFHPVNVGRLSTGTGGIVPCTPLGVMMLIHSVIPDLTGMDAVVIGKSNIVGKPVANLLLDAEATVTVTHIYTHGLPAICRKADVIVAAAGAPELVKGDWVKEGAVIIDVGITRIMDEETGKERLVGDVAFDECQHAKAITPVPGGVGPMTIACLLANTVQAAKGLMGVNKDVSSDYHDVPSRSMFTGNGNIPNE</sequence>
<dbReference type="SUPFAM" id="SSF53223">
    <property type="entry name" value="Aminoacid dehydrogenase-like, N-terminal domain"/>
    <property type="match status" value="1"/>
</dbReference>
<dbReference type="Pfam" id="PF00763">
    <property type="entry name" value="THF_DHG_CYH"/>
    <property type="match status" value="1"/>
</dbReference>
<accession>A0ABU9IG99</accession>
<keyword evidence="3 11" id="KW-0028">Amino-acid biosynthesis</keyword>
<evidence type="ECO:0000256" key="9">
    <source>
        <dbReference type="ARBA" id="ARBA00023167"/>
    </source>
</evidence>
<dbReference type="HAMAP" id="MF_01576">
    <property type="entry name" value="THF_DHG_CYH"/>
    <property type="match status" value="1"/>
</dbReference>
<comment type="catalytic activity">
    <reaction evidence="11">
        <text>(6R)-5,10-methylene-5,6,7,8-tetrahydrofolate + NADP(+) = (6R)-5,10-methenyltetrahydrofolate + NADPH</text>
        <dbReference type="Rhea" id="RHEA:22812"/>
        <dbReference type="ChEBI" id="CHEBI:15636"/>
        <dbReference type="ChEBI" id="CHEBI:57455"/>
        <dbReference type="ChEBI" id="CHEBI:57783"/>
        <dbReference type="ChEBI" id="CHEBI:58349"/>
        <dbReference type="EC" id="1.5.1.5"/>
    </reaction>
</comment>
<dbReference type="InterPro" id="IPR020631">
    <property type="entry name" value="THF_DH/CycHdrlase_NAD-bd_dom"/>
</dbReference>
<dbReference type="GO" id="GO:0004477">
    <property type="term" value="F:methenyltetrahydrofolate cyclohydrolase activity"/>
    <property type="evidence" value="ECO:0007669"/>
    <property type="project" value="UniProtKB-EC"/>
</dbReference>
<evidence type="ECO:0000256" key="6">
    <source>
        <dbReference type="ARBA" id="ARBA00022857"/>
    </source>
</evidence>
<evidence type="ECO:0000256" key="11">
    <source>
        <dbReference type="HAMAP-Rule" id="MF_01576"/>
    </source>
</evidence>
<proteinExistence type="inferred from homology"/>
<feature type="binding site" evidence="11">
    <location>
        <position position="190"/>
    </location>
    <ligand>
        <name>NADP(+)</name>
        <dbReference type="ChEBI" id="CHEBI:58349"/>
    </ligand>
</feature>